<organism evidence="1">
    <name type="scientific">Arundo donax</name>
    <name type="common">Giant reed</name>
    <name type="synonym">Donax arundinaceus</name>
    <dbReference type="NCBI Taxonomy" id="35708"/>
    <lineage>
        <taxon>Eukaryota</taxon>
        <taxon>Viridiplantae</taxon>
        <taxon>Streptophyta</taxon>
        <taxon>Embryophyta</taxon>
        <taxon>Tracheophyta</taxon>
        <taxon>Spermatophyta</taxon>
        <taxon>Magnoliopsida</taxon>
        <taxon>Liliopsida</taxon>
        <taxon>Poales</taxon>
        <taxon>Poaceae</taxon>
        <taxon>PACMAD clade</taxon>
        <taxon>Arundinoideae</taxon>
        <taxon>Arundineae</taxon>
        <taxon>Arundo</taxon>
    </lineage>
</organism>
<protein>
    <submittedName>
        <fullName evidence="1">Uncharacterized protein</fullName>
    </submittedName>
</protein>
<dbReference type="AlphaFoldDB" id="A0A0A9G5U7"/>
<reference evidence="1" key="1">
    <citation type="submission" date="2014-09" db="EMBL/GenBank/DDBJ databases">
        <authorList>
            <person name="Magalhaes I.L.F."/>
            <person name="Oliveira U."/>
            <person name="Santos F.R."/>
            <person name="Vidigal T.H.D.A."/>
            <person name="Brescovit A.D."/>
            <person name="Santos A.J."/>
        </authorList>
    </citation>
    <scope>NUCLEOTIDE SEQUENCE</scope>
    <source>
        <tissue evidence="1">Shoot tissue taken approximately 20 cm above the soil surface</tissue>
    </source>
</reference>
<reference evidence="1" key="2">
    <citation type="journal article" date="2015" name="Data Brief">
        <title>Shoot transcriptome of the giant reed, Arundo donax.</title>
        <authorList>
            <person name="Barrero R.A."/>
            <person name="Guerrero F.D."/>
            <person name="Moolhuijzen P."/>
            <person name="Goolsby J.A."/>
            <person name="Tidwell J."/>
            <person name="Bellgard S.E."/>
            <person name="Bellgard M.I."/>
        </authorList>
    </citation>
    <scope>NUCLEOTIDE SEQUENCE</scope>
    <source>
        <tissue evidence="1">Shoot tissue taken approximately 20 cm above the soil surface</tissue>
    </source>
</reference>
<proteinExistence type="predicted"/>
<dbReference type="EMBL" id="GBRH01165686">
    <property type="protein sequence ID" value="JAE32210.1"/>
    <property type="molecule type" value="Transcribed_RNA"/>
</dbReference>
<evidence type="ECO:0000313" key="1">
    <source>
        <dbReference type="EMBL" id="JAE16023.1"/>
    </source>
</evidence>
<dbReference type="EMBL" id="GBRH01181873">
    <property type="protein sequence ID" value="JAE16023.1"/>
    <property type="molecule type" value="Transcribed_RNA"/>
</dbReference>
<name>A0A0A9G5U7_ARUDO</name>
<sequence>MPRTSTQLACQRGTAAAASATRLSSHSSLLILGSPTSANHERPIRH</sequence>
<accession>A0A0A9G5U7</accession>